<feature type="region of interest" description="Disordered" evidence="1">
    <location>
        <begin position="412"/>
        <end position="480"/>
    </location>
</feature>
<name>L8YFD5_TUPCH</name>
<feature type="compositionally biased region" description="Low complexity" evidence="1">
    <location>
        <begin position="413"/>
        <end position="428"/>
    </location>
</feature>
<dbReference type="KEGG" id="tup:102467997"/>
<feature type="compositionally biased region" description="Acidic residues" evidence="1">
    <location>
        <begin position="380"/>
        <end position="393"/>
    </location>
</feature>
<dbReference type="FunCoup" id="L8YFD5">
    <property type="interactions" value="279"/>
</dbReference>
<dbReference type="PANTHER" id="PTHR21685:SF1">
    <property type="entry name" value="TAPERIN"/>
    <property type="match status" value="1"/>
</dbReference>
<feature type="region of interest" description="Disordered" evidence="1">
    <location>
        <begin position="363"/>
        <end position="399"/>
    </location>
</feature>
<reference evidence="4" key="1">
    <citation type="submission" date="2012-07" db="EMBL/GenBank/DDBJ databases">
        <title>Genome of the Chinese tree shrew, a rising model animal genetically related to primates.</title>
        <authorList>
            <person name="Zhang G."/>
            <person name="Fan Y."/>
            <person name="Yao Y."/>
            <person name="Huang Z."/>
        </authorList>
    </citation>
    <scope>NUCLEOTIDE SEQUENCE [LARGE SCALE GENOMIC DNA]</scope>
</reference>
<dbReference type="AlphaFoldDB" id="L8YFD5"/>
<feature type="compositionally biased region" description="Basic and acidic residues" evidence="1">
    <location>
        <begin position="68"/>
        <end position="78"/>
    </location>
</feature>
<dbReference type="GO" id="GO:0120045">
    <property type="term" value="P:stereocilium maintenance"/>
    <property type="evidence" value="ECO:0007669"/>
    <property type="project" value="TreeGrafter"/>
</dbReference>
<gene>
    <name evidence="3" type="ORF">TREES_T100011200</name>
</gene>
<dbReference type="GO" id="GO:0120044">
    <property type="term" value="C:stereocilium base"/>
    <property type="evidence" value="ECO:0007669"/>
    <property type="project" value="TreeGrafter"/>
</dbReference>
<dbReference type="InterPro" id="IPR025907">
    <property type="entry name" value="Phostensin/Taperin_PP1-bd_dom"/>
</dbReference>
<keyword evidence="4" id="KW-1185">Reference proteome</keyword>
<evidence type="ECO:0000259" key="2">
    <source>
        <dbReference type="Pfam" id="PF13914"/>
    </source>
</evidence>
<dbReference type="InterPro" id="IPR026671">
    <property type="entry name" value="PPP1R18/Tprn"/>
</dbReference>
<feature type="compositionally biased region" description="Low complexity" evidence="1">
    <location>
        <begin position="31"/>
        <end position="53"/>
    </location>
</feature>
<feature type="compositionally biased region" description="Polar residues" evidence="1">
    <location>
        <begin position="54"/>
        <end position="66"/>
    </location>
</feature>
<dbReference type="GO" id="GO:0019902">
    <property type="term" value="F:phosphatase binding"/>
    <property type="evidence" value="ECO:0007669"/>
    <property type="project" value="InterPro"/>
</dbReference>
<dbReference type="GO" id="GO:0007605">
    <property type="term" value="P:sensory perception of sound"/>
    <property type="evidence" value="ECO:0007669"/>
    <property type="project" value="TreeGrafter"/>
</dbReference>
<dbReference type="GO" id="GO:0060088">
    <property type="term" value="P:auditory receptor cell stereocilium organization"/>
    <property type="evidence" value="ECO:0007669"/>
    <property type="project" value="TreeGrafter"/>
</dbReference>
<proteinExistence type="predicted"/>
<reference evidence="4" key="2">
    <citation type="journal article" date="2013" name="Nat. Commun.">
        <title>Genome of the Chinese tree shrew.</title>
        <authorList>
            <person name="Fan Y."/>
            <person name="Huang Z.Y."/>
            <person name="Cao C.C."/>
            <person name="Chen C.S."/>
            <person name="Chen Y.X."/>
            <person name="Fan D.D."/>
            <person name="He J."/>
            <person name="Hou H.L."/>
            <person name="Hu L."/>
            <person name="Hu X.T."/>
            <person name="Jiang X.T."/>
            <person name="Lai R."/>
            <person name="Lang Y.S."/>
            <person name="Liang B."/>
            <person name="Liao S.G."/>
            <person name="Mu D."/>
            <person name="Ma Y.Y."/>
            <person name="Niu Y.Y."/>
            <person name="Sun X.Q."/>
            <person name="Xia J.Q."/>
            <person name="Xiao J."/>
            <person name="Xiong Z.Q."/>
            <person name="Xu L."/>
            <person name="Yang L."/>
            <person name="Zhang Y."/>
            <person name="Zhao W."/>
            <person name="Zhao X.D."/>
            <person name="Zheng Y.T."/>
            <person name="Zhou J.M."/>
            <person name="Zhu Y.B."/>
            <person name="Zhang G.J."/>
            <person name="Wang J."/>
            <person name="Yao Y.G."/>
        </authorList>
    </citation>
    <scope>NUCLEOTIDE SEQUENCE [LARGE SCALE GENOMIC DNA]</scope>
</reference>
<feature type="compositionally biased region" description="Polar residues" evidence="1">
    <location>
        <begin position="440"/>
        <end position="452"/>
    </location>
</feature>
<evidence type="ECO:0000313" key="3">
    <source>
        <dbReference type="EMBL" id="ELV13121.1"/>
    </source>
</evidence>
<evidence type="ECO:0000256" key="1">
    <source>
        <dbReference type="SAM" id="MobiDB-lite"/>
    </source>
</evidence>
<evidence type="ECO:0000313" key="4">
    <source>
        <dbReference type="Proteomes" id="UP000011518"/>
    </source>
</evidence>
<dbReference type="STRING" id="246437.L8YFD5"/>
<sequence length="480" mass="51105">GLAGSPNGLGEWKPKVESGETSLHSPPSPGAPSAIPTASSAFSTLSPSSATPSQRRWVSAATSANDSFEIRPAPKPDVETIPPGDLQARALASLRAHSRNSFVFIPKRKVSGSPPPQGRQSVQLQEGEVGQAFQSPKQGGQLVPEADGLPALGRSPLVEVQWAAEERDCPRPSPALADPAVGWQRPASPPACMLAAAAEPAQGSGAPSLVRNGPELARPGLPITFIDEVASEEQVSQEAKLPDSGIHTPPRYCRQPAGPGHAAGLQQQGSNTFTVVPRRKLGVLQEQYSGQANGEPQPQVTEEEGPCATLVTAPKKRYPTVHEIEVIGGYLALRKSCLTKASSSRKKMKISFNDKSLQTTFEYPSESSLVQEEEAKATEETEEETEEEEESELGSEKPFALFLPRATFVGSVGSESPRLPGGSSGLSSYTPKHTMAFSKWQEQTLEQAQSEAESPPQEVMLTPASRNDHSDFCSEPALHF</sequence>
<feature type="region of interest" description="Disordered" evidence="1">
    <location>
        <begin position="234"/>
        <end position="266"/>
    </location>
</feature>
<dbReference type="OrthoDB" id="9945184at2759"/>
<organism evidence="3 4">
    <name type="scientific">Tupaia chinensis</name>
    <name type="common">Chinese tree shrew</name>
    <name type="synonym">Tupaia belangeri chinensis</name>
    <dbReference type="NCBI Taxonomy" id="246437"/>
    <lineage>
        <taxon>Eukaryota</taxon>
        <taxon>Metazoa</taxon>
        <taxon>Chordata</taxon>
        <taxon>Craniata</taxon>
        <taxon>Vertebrata</taxon>
        <taxon>Euteleostomi</taxon>
        <taxon>Mammalia</taxon>
        <taxon>Eutheria</taxon>
        <taxon>Euarchontoglires</taxon>
        <taxon>Scandentia</taxon>
        <taxon>Tupaiidae</taxon>
        <taxon>Tupaia</taxon>
    </lineage>
</organism>
<dbReference type="Proteomes" id="UP000011518">
    <property type="component" value="Unassembled WGS sequence"/>
</dbReference>
<protein>
    <submittedName>
        <fullName evidence="3">Taperin</fullName>
    </submittedName>
</protein>
<feature type="domain" description="Phostensin/Taperin PP1-binding" evidence="2">
    <location>
        <begin position="236"/>
        <end position="370"/>
    </location>
</feature>
<dbReference type="eggNOG" id="ENOG502RHCM">
    <property type="taxonomic scope" value="Eukaryota"/>
</dbReference>
<feature type="non-terminal residue" evidence="3">
    <location>
        <position position="1"/>
    </location>
</feature>
<feature type="region of interest" description="Disordered" evidence="1">
    <location>
        <begin position="130"/>
        <end position="150"/>
    </location>
</feature>
<dbReference type="PANTHER" id="PTHR21685">
    <property type="entry name" value="TON-B BOX DOMAIN"/>
    <property type="match status" value="1"/>
</dbReference>
<feature type="region of interest" description="Disordered" evidence="1">
    <location>
        <begin position="105"/>
        <end position="124"/>
    </location>
</feature>
<accession>L8YFD5</accession>
<dbReference type="Pfam" id="PF13914">
    <property type="entry name" value="Phostensin"/>
    <property type="match status" value="1"/>
</dbReference>
<feature type="region of interest" description="Disordered" evidence="1">
    <location>
        <begin position="1"/>
        <end position="84"/>
    </location>
</feature>
<dbReference type="InParanoid" id="L8YFD5"/>
<dbReference type="EMBL" id="KB362898">
    <property type="protein sequence ID" value="ELV13121.1"/>
    <property type="molecule type" value="Genomic_DNA"/>
</dbReference>